<keyword evidence="1" id="KW-0812">Transmembrane</keyword>
<dbReference type="GeneID" id="18675851"/>
<keyword evidence="3" id="KW-1185">Reference proteome</keyword>
<evidence type="ECO:0000313" key="3">
    <source>
        <dbReference type="Proteomes" id="UP000053630"/>
    </source>
</evidence>
<dbReference type="EMBL" id="JH717985">
    <property type="protein sequence ID" value="EJC97734.1"/>
    <property type="molecule type" value="Genomic_DNA"/>
</dbReference>
<dbReference type="KEGG" id="fme:FOMMEDRAFT_162542"/>
<name>R7SJI9_FOMME</name>
<dbReference type="RefSeq" id="XP_007271960.1">
    <property type="nucleotide sequence ID" value="XM_007271898.1"/>
</dbReference>
<evidence type="ECO:0000313" key="2">
    <source>
        <dbReference type="EMBL" id="EJC97734.1"/>
    </source>
</evidence>
<keyword evidence="1" id="KW-1133">Transmembrane helix</keyword>
<reference evidence="3" key="1">
    <citation type="journal article" date="2012" name="Science">
        <title>The Paleozoic origin of enzymatic lignin decomposition reconstructed from 31 fungal genomes.</title>
        <authorList>
            <person name="Floudas D."/>
            <person name="Binder M."/>
            <person name="Riley R."/>
            <person name="Barry K."/>
            <person name="Blanchette R.A."/>
            <person name="Henrissat B."/>
            <person name="Martinez A.T."/>
            <person name="Otillar R."/>
            <person name="Spatafora J.W."/>
            <person name="Yadav J.S."/>
            <person name="Aerts A."/>
            <person name="Benoit I."/>
            <person name="Boyd A."/>
            <person name="Carlson A."/>
            <person name="Copeland A."/>
            <person name="Coutinho P.M."/>
            <person name="de Vries R.P."/>
            <person name="Ferreira P."/>
            <person name="Findley K."/>
            <person name="Foster B."/>
            <person name="Gaskell J."/>
            <person name="Glotzer D."/>
            <person name="Gorecki P."/>
            <person name="Heitman J."/>
            <person name="Hesse C."/>
            <person name="Hori C."/>
            <person name="Igarashi K."/>
            <person name="Jurgens J.A."/>
            <person name="Kallen N."/>
            <person name="Kersten P."/>
            <person name="Kohler A."/>
            <person name="Kuees U."/>
            <person name="Kumar T.K.A."/>
            <person name="Kuo A."/>
            <person name="LaButti K."/>
            <person name="Larrondo L.F."/>
            <person name="Lindquist E."/>
            <person name="Ling A."/>
            <person name="Lombard V."/>
            <person name="Lucas S."/>
            <person name="Lundell T."/>
            <person name="Martin R."/>
            <person name="McLaughlin D.J."/>
            <person name="Morgenstern I."/>
            <person name="Morin E."/>
            <person name="Murat C."/>
            <person name="Nagy L.G."/>
            <person name="Nolan M."/>
            <person name="Ohm R.A."/>
            <person name="Patyshakuliyeva A."/>
            <person name="Rokas A."/>
            <person name="Ruiz-Duenas F.J."/>
            <person name="Sabat G."/>
            <person name="Salamov A."/>
            <person name="Samejima M."/>
            <person name="Schmutz J."/>
            <person name="Slot J.C."/>
            <person name="St John F."/>
            <person name="Stenlid J."/>
            <person name="Sun H."/>
            <person name="Sun S."/>
            <person name="Syed K."/>
            <person name="Tsang A."/>
            <person name="Wiebenga A."/>
            <person name="Young D."/>
            <person name="Pisabarro A."/>
            <person name="Eastwood D.C."/>
            <person name="Martin F."/>
            <person name="Cullen D."/>
            <person name="Grigoriev I.V."/>
            <person name="Hibbett D.S."/>
        </authorList>
    </citation>
    <scope>NUCLEOTIDE SEQUENCE [LARGE SCALE GENOMIC DNA]</scope>
    <source>
        <strain evidence="3">MF3/22</strain>
    </source>
</reference>
<accession>R7SJI9</accession>
<gene>
    <name evidence="2" type="ORF">FOMMEDRAFT_162542</name>
</gene>
<sequence>MQLTSFSAISLGWSIVPHSPYTRASFHFRRSRGLPTDDDDLHAKIPKVWMSLPVGPMSRAIRRRRFPNHWRRQTMSISFEIPDKKNLKVWREGPASTTRPLLLLADWIFKIFIITYACFLWGLRGENGFSWMSWAARFPFVASDQPRRHEWSISG</sequence>
<feature type="transmembrane region" description="Helical" evidence="1">
    <location>
        <begin position="101"/>
        <end position="123"/>
    </location>
</feature>
<evidence type="ECO:0000256" key="1">
    <source>
        <dbReference type="SAM" id="Phobius"/>
    </source>
</evidence>
<dbReference type="Proteomes" id="UP000053630">
    <property type="component" value="Unassembled WGS sequence"/>
</dbReference>
<protein>
    <submittedName>
        <fullName evidence="2">Uncharacterized protein</fullName>
    </submittedName>
</protein>
<keyword evidence="1" id="KW-0472">Membrane</keyword>
<dbReference type="AlphaFoldDB" id="R7SJI9"/>
<organism evidence="2 3">
    <name type="scientific">Fomitiporia mediterranea (strain MF3/22)</name>
    <name type="common">Grapevine white-rot fungus</name>
    <dbReference type="NCBI Taxonomy" id="694068"/>
    <lineage>
        <taxon>Eukaryota</taxon>
        <taxon>Fungi</taxon>
        <taxon>Dikarya</taxon>
        <taxon>Basidiomycota</taxon>
        <taxon>Agaricomycotina</taxon>
        <taxon>Agaricomycetes</taxon>
        <taxon>Hymenochaetales</taxon>
        <taxon>Hymenochaetaceae</taxon>
        <taxon>Fomitiporia</taxon>
    </lineage>
</organism>
<proteinExistence type="predicted"/>